<dbReference type="InterPro" id="IPR051202">
    <property type="entry name" value="Peptidase_C40"/>
</dbReference>
<gene>
    <name evidence="8" type="ORF">Lac1_01550</name>
</gene>
<keyword evidence="2" id="KW-0645">Protease</keyword>
<dbReference type="PANTHER" id="PTHR47053:SF1">
    <property type="entry name" value="MUREIN DD-ENDOPEPTIDASE MEPH-RELATED"/>
    <property type="match status" value="1"/>
</dbReference>
<evidence type="ECO:0000256" key="3">
    <source>
        <dbReference type="ARBA" id="ARBA00022801"/>
    </source>
</evidence>
<dbReference type="RefSeq" id="WP_230107414.1">
    <property type="nucleotide sequence ID" value="NZ_AP024845.1"/>
</dbReference>
<dbReference type="PANTHER" id="PTHR47053">
    <property type="entry name" value="MUREIN DD-ENDOPEPTIDASE MEPH-RELATED"/>
    <property type="match status" value="1"/>
</dbReference>
<dbReference type="InterPro" id="IPR003646">
    <property type="entry name" value="SH3-like_bac-type"/>
</dbReference>
<keyword evidence="4" id="KW-0788">Thiol protease</keyword>
<evidence type="ECO:0000256" key="5">
    <source>
        <dbReference type="SAM" id="Coils"/>
    </source>
</evidence>
<evidence type="ECO:0000259" key="7">
    <source>
        <dbReference type="PROSITE" id="PS51935"/>
    </source>
</evidence>
<evidence type="ECO:0000256" key="2">
    <source>
        <dbReference type="ARBA" id="ARBA00022670"/>
    </source>
</evidence>
<dbReference type="PROSITE" id="PS51781">
    <property type="entry name" value="SH3B"/>
    <property type="match status" value="1"/>
</dbReference>
<feature type="domain" description="NlpC/P60" evidence="7">
    <location>
        <begin position="206"/>
        <end position="319"/>
    </location>
</feature>
<organism evidence="8 9">
    <name type="scientific">Claveliimonas bilis</name>
    <dbReference type="NCBI Taxonomy" id="3028070"/>
    <lineage>
        <taxon>Bacteria</taxon>
        <taxon>Bacillati</taxon>
        <taxon>Bacillota</taxon>
        <taxon>Clostridia</taxon>
        <taxon>Lachnospirales</taxon>
        <taxon>Lachnospiraceae</taxon>
        <taxon>Claveliimonas</taxon>
    </lineage>
</organism>
<feature type="domain" description="SH3b" evidence="6">
    <location>
        <begin position="72"/>
        <end position="137"/>
    </location>
</feature>
<protein>
    <recommendedName>
        <fullName evidence="10">NlpC/P60 family protein</fullName>
    </recommendedName>
</protein>
<comment type="similarity">
    <text evidence="1">Belongs to the peptidase C40 family.</text>
</comment>
<dbReference type="Pfam" id="PF08239">
    <property type="entry name" value="SH3_3"/>
    <property type="match status" value="1"/>
</dbReference>
<sequence>MNSNLKRGLFLVTLAGVISISGETAKAADSDKDTEAALPNVGIEAVLNDCYASDEKINVESYLVPTEKGEYSDMAFTNVGTDTFLFVRSEPTTQSEWVGKLYTDYAAQIIGPVGEWTKIRSGSVTGYVYTDYIIIGNKSQQKAQELIQNSEGQTEEEPFRYAESRQEEEERLAREAAEAAAAAQERAEAERQAREAAAAKAAQAASSTGQAIVDYACQFIGNPYVWGGTSLTNGADCSGFVQSVYAHFGISLPRTTWDQENVGTGISYDQALPGDLILYEGHVGIYMGDGQIVNAINPSKGIGVIPATCMSIKTVRRVL</sequence>
<reference evidence="9" key="1">
    <citation type="journal article" date="2023" name="Int. J. Syst. Evol. Microbiol.">
        <title>Claveliimonas bilis gen. nov., sp. nov., deoxycholic acid-producing bacteria isolated from human faeces, and reclassification of Sellimonas monacensis Zenner et al. 2021 as Claveliimonas monacensis comb. nov.</title>
        <authorList>
            <person name="Hisatomi A."/>
            <person name="Kastawa N.W.E.P.G."/>
            <person name="Song I."/>
            <person name="Ohkuma M."/>
            <person name="Fukiya S."/>
            <person name="Sakamoto M."/>
        </authorList>
    </citation>
    <scope>NUCLEOTIDE SEQUENCE [LARGE SCALE GENOMIC DNA]</scope>
    <source>
        <strain evidence="9">12BBH14</strain>
    </source>
</reference>
<evidence type="ECO:0000313" key="9">
    <source>
        <dbReference type="Proteomes" id="UP001305815"/>
    </source>
</evidence>
<evidence type="ECO:0000256" key="4">
    <source>
        <dbReference type="ARBA" id="ARBA00022807"/>
    </source>
</evidence>
<keyword evidence="5" id="KW-0175">Coiled coil</keyword>
<evidence type="ECO:0008006" key="10">
    <source>
        <dbReference type="Google" id="ProtNLM"/>
    </source>
</evidence>
<dbReference type="EMBL" id="AP027742">
    <property type="protein sequence ID" value="BDZ75972.1"/>
    <property type="molecule type" value="Genomic_DNA"/>
</dbReference>
<keyword evidence="3" id="KW-0378">Hydrolase</keyword>
<dbReference type="InterPro" id="IPR000064">
    <property type="entry name" value="NLP_P60_dom"/>
</dbReference>
<dbReference type="PROSITE" id="PS51935">
    <property type="entry name" value="NLPC_P60"/>
    <property type="match status" value="1"/>
</dbReference>
<dbReference type="SUPFAM" id="SSF54001">
    <property type="entry name" value="Cysteine proteinases"/>
    <property type="match status" value="1"/>
</dbReference>
<accession>A0ABN6YYV7</accession>
<dbReference type="Gene3D" id="3.90.1720.10">
    <property type="entry name" value="endopeptidase domain like (from Nostoc punctiforme)"/>
    <property type="match status" value="1"/>
</dbReference>
<evidence type="ECO:0000256" key="1">
    <source>
        <dbReference type="ARBA" id="ARBA00007074"/>
    </source>
</evidence>
<dbReference type="Proteomes" id="UP001305815">
    <property type="component" value="Chromosome"/>
</dbReference>
<evidence type="ECO:0000259" key="6">
    <source>
        <dbReference type="PROSITE" id="PS51781"/>
    </source>
</evidence>
<feature type="coiled-coil region" evidence="5">
    <location>
        <begin position="165"/>
        <end position="202"/>
    </location>
</feature>
<keyword evidence="9" id="KW-1185">Reference proteome</keyword>
<dbReference type="InterPro" id="IPR038765">
    <property type="entry name" value="Papain-like_cys_pep_sf"/>
</dbReference>
<dbReference type="Pfam" id="PF00877">
    <property type="entry name" value="NLPC_P60"/>
    <property type="match status" value="1"/>
</dbReference>
<proteinExistence type="inferred from homology"/>
<name>A0ABN6YYV7_9FIRM</name>
<dbReference type="Gene3D" id="2.30.30.40">
    <property type="entry name" value="SH3 Domains"/>
    <property type="match status" value="1"/>
</dbReference>
<evidence type="ECO:0000313" key="8">
    <source>
        <dbReference type="EMBL" id="BDZ75972.1"/>
    </source>
</evidence>